<dbReference type="EMBL" id="SGXA01000002">
    <property type="protein sequence ID" value="RZS71264.1"/>
    <property type="molecule type" value="Genomic_DNA"/>
</dbReference>
<accession>A0A4Q7MTJ1</accession>
<dbReference type="NCBIfam" id="TIGR02226">
    <property type="entry name" value="two_anch"/>
    <property type="match status" value="1"/>
</dbReference>
<feature type="transmembrane region" description="Helical" evidence="5">
    <location>
        <begin position="58"/>
        <end position="79"/>
    </location>
</feature>
<feature type="domain" description="VWFA" evidence="6">
    <location>
        <begin position="96"/>
        <end position="289"/>
    </location>
</feature>
<evidence type="ECO:0000256" key="2">
    <source>
        <dbReference type="ARBA" id="ARBA00022692"/>
    </source>
</evidence>
<dbReference type="InterPro" id="IPR011933">
    <property type="entry name" value="Double_TM_dom"/>
</dbReference>
<dbReference type="CDD" id="cd01467">
    <property type="entry name" value="vWA_BatA_type"/>
    <property type="match status" value="1"/>
</dbReference>
<keyword evidence="8" id="KW-1185">Reference proteome</keyword>
<dbReference type="Pfam" id="PF07584">
    <property type="entry name" value="BatA"/>
    <property type="match status" value="1"/>
</dbReference>
<sequence length="335" mass="37631">MLYNWFQNITFAHPWFFALLAVLPAMIWWYLKKAGKYQATVLLSTTDSFKQGSSWKNLFRHSLFICRCLAVVCLIIALARPQTRFDEELKTGQGIDIILCMDVSGSMFAQDLLPNRLESAKQVAADFVDSRVTDRVGVVIFSGESFTLVPLTTDKEVLKNAIYNIQLGALEDGTAIGDGLGISVARLKDSKTKSKVIILLTDGEDQGGRISPLEGKDLARTYGIRVYTIGVGTDGYAPVPIPDETGRVVTRQQKVNIDEKLLRLIAEQTGGLYFRARDNESLKGIYREIDQLEKSKIEVTTFRRYTERFHPFAIAAAALLLLEMALRFTLFRKFP</sequence>
<dbReference type="RefSeq" id="WP_130541790.1">
    <property type="nucleotide sequence ID" value="NZ_CP042431.1"/>
</dbReference>
<dbReference type="OrthoDB" id="6206554at2"/>
<dbReference type="PANTHER" id="PTHR22550:SF5">
    <property type="entry name" value="LEUCINE ZIPPER PROTEIN 4"/>
    <property type="match status" value="1"/>
</dbReference>
<comment type="caution">
    <text evidence="7">The sequence shown here is derived from an EMBL/GenBank/DDBJ whole genome shotgun (WGS) entry which is preliminary data.</text>
</comment>
<name>A0A4Q7MTJ1_9BACT</name>
<proteinExistence type="predicted"/>
<feature type="transmembrane region" description="Helical" evidence="5">
    <location>
        <begin position="309"/>
        <end position="330"/>
    </location>
</feature>
<dbReference type="Proteomes" id="UP000293874">
    <property type="component" value="Unassembled WGS sequence"/>
</dbReference>
<keyword evidence="2 5" id="KW-0812">Transmembrane</keyword>
<dbReference type="InterPro" id="IPR002035">
    <property type="entry name" value="VWF_A"/>
</dbReference>
<dbReference type="SUPFAM" id="SSF53300">
    <property type="entry name" value="vWA-like"/>
    <property type="match status" value="1"/>
</dbReference>
<gene>
    <name evidence="7" type="ORF">EV199_3166</name>
</gene>
<evidence type="ECO:0000313" key="8">
    <source>
        <dbReference type="Proteomes" id="UP000293874"/>
    </source>
</evidence>
<evidence type="ECO:0000256" key="1">
    <source>
        <dbReference type="ARBA" id="ARBA00022475"/>
    </source>
</evidence>
<dbReference type="PROSITE" id="PS50234">
    <property type="entry name" value="VWFA"/>
    <property type="match status" value="1"/>
</dbReference>
<evidence type="ECO:0000259" key="6">
    <source>
        <dbReference type="PROSITE" id="PS50234"/>
    </source>
</evidence>
<keyword evidence="3 5" id="KW-1133">Transmembrane helix</keyword>
<dbReference type="SMART" id="SM00327">
    <property type="entry name" value="VWA"/>
    <property type="match status" value="1"/>
</dbReference>
<dbReference type="InterPro" id="IPR036465">
    <property type="entry name" value="vWFA_dom_sf"/>
</dbReference>
<dbReference type="Gene3D" id="3.40.50.410">
    <property type="entry name" value="von Willebrand factor, type A domain"/>
    <property type="match status" value="1"/>
</dbReference>
<evidence type="ECO:0000313" key="7">
    <source>
        <dbReference type="EMBL" id="RZS71264.1"/>
    </source>
</evidence>
<keyword evidence="1" id="KW-1003">Cell membrane</keyword>
<evidence type="ECO:0000256" key="3">
    <source>
        <dbReference type="ARBA" id="ARBA00022989"/>
    </source>
</evidence>
<dbReference type="InterPro" id="IPR033881">
    <property type="entry name" value="vWA_BatA_type"/>
</dbReference>
<evidence type="ECO:0000256" key="5">
    <source>
        <dbReference type="SAM" id="Phobius"/>
    </source>
</evidence>
<dbReference type="AlphaFoldDB" id="A0A4Q7MTJ1"/>
<organism evidence="7 8">
    <name type="scientific">Pseudobacter ginsenosidimutans</name>
    <dbReference type="NCBI Taxonomy" id="661488"/>
    <lineage>
        <taxon>Bacteria</taxon>
        <taxon>Pseudomonadati</taxon>
        <taxon>Bacteroidota</taxon>
        <taxon>Chitinophagia</taxon>
        <taxon>Chitinophagales</taxon>
        <taxon>Chitinophagaceae</taxon>
        <taxon>Pseudobacter</taxon>
    </lineage>
</organism>
<reference evidence="7 8" key="1">
    <citation type="submission" date="2019-02" db="EMBL/GenBank/DDBJ databases">
        <title>Genomic Encyclopedia of Type Strains, Phase IV (KMG-IV): sequencing the most valuable type-strain genomes for metagenomic binning, comparative biology and taxonomic classification.</title>
        <authorList>
            <person name="Goeker M."/>
        </authorList>
    </citation>
    <scope>NUCLEOTIDE SEQUENCE [LARGE SCALE GENOMIC DNA]</scope>
    <source>
        <strain evidence="7 8">DSM 18116</strain>
    </source>
</reference>
<feature type="transmembrane region" description="Helical" evidence="5">
    <location>
        <begin position="12"/>
        <end position="31"/>
    </location>
</feature>
<dbReference type="PANTHER" id="PTHR22550">
    <property type="entry name" value="SPORE GERMINATION PROTEIN"/>
    <property type="match status" value="1"/>
</dbReference>
<evidence type="ECO:0000256" key="4">
    <source>
        <dbReference type="ARBA" id="ARBA00023136"/>
    </source>
</evidence>
<protein>
    <submittedName>
        <fullName evidence="7">Ca-activated chloride channel family protein</fullName>
    </submittedName>
</protein>
<dbReference type="Pfam" id="PF00092">
    <property type="entry name" value="VWA"/>
    <property type="match status" value="1"/>
</dbReference>
<dbReference type="InterPro" id="IPR050768">
    <property type="entry name" value="UPF0353/GerABKA_families"/>
</dbReference>
<keyword evidence="4 5" id="KW-0472">Membrane</keyword>
<dbReference type="InterPro" id="IPR024163">
    <property type="entry name" value="Aerotolerance_reg_N"/>
</dbReference>